<name>A0A6P5M4E7_PHACI</name>
<proteinExistence type="inferred from homology"/>
<organism evidence="10 12">
    <name type="scientific">Phascolarctos cinereus</name>
    <name type="common">Koala</name>
    <dbReference type="NCBI Taxonomy" id="38626"/>
    <lineage>
        <taxon>Eukaryota</taxon>
        <taxon>Metazoa</taxon>
        <taxon>Chordata</taxon>
        <taxon>Craniata</taxon>
        <taxon>Vertebrata</taxon>
        <taxon>Euteleostomi</taxon>
        <taxon>Mammalia</taxon>
        <taxon>Metatheria</taxon>
        <taxon>Diprotodontia</taxon>
        <taxon>Phascolarctidae</taxon>
        <taxon>Phascolarctos</taxon>
    </lineage>
</organism>
<evidence type="ECO:0000256" key="7">
    <source>
        <dbReference type="ARBA" id="ARBA00023180"/>
    </source>
</evidence>
<keyword evidence="5 8" id="KW-1133">Transmembrane helix</keyword>
<dbReference type="RefSeq" id="XP_020864678.1">
    <property type="nucleotide sequence ID" value="XM_021009019.1"/>
</dbReference>
<keyword evidence="6 8" id="KW-0472">Membrane</keyword>
<feature type="signal peptide" evidence="9">
    <location>
        <begin position="1"/>
        <end position="18"/>
    </location>
</feature>
<dbReference type="CTD" id="55009"/>
<dbReference type="Pfam" id="PF06679">
    <property type="entry name" value="DUF1180"/>
    <property type="match status" value="1"/>
</dbReference>
<evidence type="ECO:0000256" key="6">
    <source>
        <dbReference type="ARBA" id="ARBA00023136"/>
    </source>
</evidence>
<evidence type="ECO:0000313" key="11">
    <source>
        <dbReference type="RefSeq" id="XP_020864677.1"/>
    </source>
</evidence>
<dbReference type="AlphaFoldDB" id="A0A6P5M4E7"/>
<dbReference type="Proteomes" id="UP000515140">
    <property type="component" value="Unplaced"/>
</dbReference>
<keyword evidence="10" id="KW-1185">Reference proteome</keyword>
<evidence type="ECO:0000256" key="9">
    <source>
        <dbReference type="SAM" id="SignalP"/>
    </source>
</evidence>
<dbReference type="GO" id="GO:0016020">
    <property type="term" value="C:membrane"/>
    <property type="evidence" value="ECO:0007669"/>
    <property type="project" value="UniProtKB-SubCell"/>
</dbReference>
<keyword evidence="4 9" id="KW-0732">Signal</keyword>
<protein>
    <submittedName>
        <fullName evidence="11 12">Uncharacterized membrane protein C19orf24 homolog isoform X1</fullName>
    </submittedName>
</protein>
<evidence type="ECO:0000313" key="10">
    <source>
        <dbReference type="Proteomes" id="UP000515140"/>
    </source>
</evidence>
<gene>
    <name evidence="11 12" type="primary">CUNH19orf24</name>
</gene>
<evidence type="ECO:0000256" key="1">
    <source>
        <dbReference type="ARBA" id="ARBA00004479"/>
    </source>
</evidence>
<evidence type="ECO:0000256" key="8">
    <source>
        <dbReference type="SAM" id="Phobius"/>
    </source>
</evidence>
<feature type="transmembrane region" description="Helical" evidence="8">
    <location>
        <begin position="60"/>
        <end position="79"/>
    </location>
</feature>
<dbReference type="KEGG" id="pcw:110223465"/>
<reference evidence="11 12" key="1">
    <citation type="submission" date="2025-04" db="UniProtKB">
        <authorList>
            <consortium name="RefSeq"/>
        </authorList>
    </citation>
    <scope>IDENTIFICATION</scope>
    <source>
        <tissue evidence="11 12">Spleen</tissue>
    </source>
</reference>
<dbReference type="GO" id="GO:0005576">
    <property type="term" value="C:extracellular region"/>
    <property type="evidence" value="ECO:0007669"/>
    <property type="project" value="TreeGrafter"/>
</dbReference>
<comment type="subcellular location">
    <subcellularLocation>
        <location evidence="1">Membrane</location>
        <topology evidence="1">Single-pass type I membrane protein</topology>
    </subcellularLocation>
</comment>
<dbReference type="RefSeq" id="XP_020864677.1">
    <property type="nucleotide sequence ID" value="XM_021009018.1"/>
</dbReference>
<evidence type="ECO:0000256" key="4">
    <source>
        <dbReference type="ARBA" id="ARBA00022729"/>
    </source>
</evidence>
<evidence type="ECO:0000256" key="2">
    <source>
        <dbReference type="ARBA" id="ARBA00006986"/>
    </source>
</evidence>
<evidence type="ECO:0000256" key="3">
    <source>
        <dbReference type="ARBA" id="ARBA00022692"/>
    </source>
</evidence>
<dbReference type="InterPro" id="IPR009565">
    <property type="entry name" value="FAM174-like"/>
</dbReference>
<evidence type="ECO:0000256" key="5">
    <source>
        <dbReference type="ARBA" id="ARBA00022989"/>
    </source>
</evidence>
<dbReference type="PANTHER" id="PTHR28607">
    <property type="entry name" value="EXPRESSED PROTEIN"/>
    <property type="match status" value="1"/>
</dbReference>
<keyword evidence="3 8" id="KW-0812">Transmembrane</keyword>
<keyword evidence="7" id="KW-0325">Glycoprotein</keyword>
<dbReference type="GeneID" id="110223465"/>
<feature type="chain" id="PRO_5044648545" evidence="9">
    <location>
        <begin position="19"/>
        <end position="143"/>
    </location>
</feature>
<evidence type="ECO:0000313" key="12">
    <source>
        <dbReference type="RefSeq" id="XP_020864678.1"/>
    </source>
</evidence>
<accession>A0A6P5M4E7</accession>
<dbReference type="PANTHER" id="PTHR28607:SF2">
    <property type="entry name" value="PROTEIN FAM174C"/>
    <property type="match status" value="1"/>
</dbReference>
<sequence>MGPRLLLLALLCRAGVWAAETPMTPSVMNGSSLVVSAAPHNETRLVLPGSGLGQMVKRSFYVLIGFCGLAALYFLIRAFRIKKPQRKKYGLLSNTDDHMEMASVESDEETVFETRNLRCHLQAKHLGSLRCFLIYSLIYSHGS</sequence>
<comment type="similarity">
    <text evidence="2">Belongs to the FAM174 family.</text>
</comment>